<gene>
    <name evidence="1" type="ORF">J3R75_002724</name>
</gene>
<dbReference type="InterPro" id="IPR054227">
    <property type="entry name" value="DUF6951"/>
</dbReference>
<dbReference type="RefSeq" id="WP_307262281.1">
    <property type="nucleotide sequence ID" value="NZ_JAUSVL010000001.1"/>
</dbReference>
<organism evidence="1 2">
    <name type="scientific">Oligosphaera ethanolica</name>
    <dbReference type="NCBI Taxonomy" id="760260"/>
    <lineage>
        <taxon>Bacteria</taxon>
        <taxon>Pseudomonadati</taxon>
        <taxon>Lentisphaerota</taxon>
        <taxon>Oligosphaeria</taxon>
        <taxon>Oligosphaerales</taxon>
        <taxon>Oligosphaeraceae</taxon>
        <taxon>Oligosphaera</taxon>
    </lineage>
</organism>
<evidence type="ECO:0000313" key="2">
    <source>
        <dbReference type="Proteomes" id="UP001238163"/>
    </source>
</evidence>
<evidence type="ECO:0000313" key="1">
    <source>
        <dbReference type="EMBL" id="MDQ0290617.1"/>
    </source>
</evidence>
<comment type="caution">
    <text evidence="1">The sequence shown here is derived from an EMBL/GenBank/DDBJ whole genome shotgun (WGS) entry which is preliminary data.</text>
</comment>
<keyword evidence="2" id="KW-1185">Reference proteome</keyword>
<reference evidence="1" key="1">
    <citation type="submission" date="2023-07" db="EMBL/GenBank/DDBJ databases">
        <title>Genomic Encyclopedia of Type Strains, Phase IV (KMG-IV): sequencing the most valuable type-strain genomes for metagenomic binning, comparative biology and taxonomic classification.</title>
        <authorList>
            <person name="Goeker M."/>
        </authorList>
    </citation>
    <scope>NUCLEOTIDE SEQUENCE</scope>
    <source>
        <strain evidence="1">DSM 24202</strain>
    </source>
</reference>
<dbReference type="Proteomes" id="UP001238163">
    <property type="component" value="Unassembled WGS sequence"/>
</dbReference>
<proteinExistence type="predicted"/>
<sequence length="107" mass="11139">MKVKVEAGVCGFQSQITAQSDDQQMVTLKLASGCEKIRGLAAGLAELGPLDVYAEVFDGKDSLLGLCRQQLTTCCAGCAVPVALYKAMQVAANLALPATVTISMSEL</sequence>
<protein>
    <submittedName>
        <fullName evidence="1">Uncharacterized protein</fullName>
    </submittedName>
</protein>
<dbReference type="EMBL" id="JAUSVL010000001">
    <property type="protein sequence ID" value="MDQ0290617.1"/>
    <property type="molecule type" value="Genomic_DNA"/>
</dbReference>
<name>A0AAE3VHC4_9BACT</name>
<dbReference type="Pfam" id="PF22263">
    <property type="entry name" value="DUF6951"/>
    <property type="match status" value="1"/>
</dbReference>
<dbReference type="AlphaFoldDB" id="A0AAE3VHC4"/>
<accession>A0AAE3VHC4</accession>